<dbReference type="PROSITE" id="PS00028">
    <property type="entry name" value="ZINC_FINGER_C2H2_1"/>
    <property type="match status" value="1"/>
</dbReference>
<accession>A0A8K0NVX7</accession>
<dbReference type="InterPro" id="IPR013087">
    <property type="entry name" value="Znf_C2H2_type"/>
</dbReference>
<sequence length="186" mass="19973">MSASEIKPGSWTNRCEVANDPSVFAGNPDILICGNCREMFTELQELLDHKRTYCKLRFTCKCHALNGMKNKGTDHGNEPGAALLCVLCKDSFTNAWDLMVHVQAAHMLNIYELGVPKRRGTGAGSAAPSSGGGGTNGGEGGGTDSRGGDVEDDEEEEGTSEEAKSELDDSRRRNGGQTEMKEVMEN</sequence>
<evidence type="ECO:0000313" key="3">
    <source>
        <dbReference type="EMBL" id="KAG8226505.1"/>
    </source>
</evidence>
<feature type="compositionally biased region" description="Basic and acidic residues" evidence="1">
    <location>
        <begin position="161"/>
        <end position="172"/>
    </location>
</feature>
<organism evidence="3 4">
    <name type="scientific">Ladona fulva</name>
    <name type="common">Scarce chaser dragonfly</name>
    <name type="synonym">Libellula fulva</name>
    <dbReference type="NCBI Taxonomy" id="123851"/>
    <lineage>
        <taxon>Eukaryota</taxon>
        <taxon>Metazoa</taxon>
        <taxon>Ecdysozoa</taxon>
        <taxon>Arthropoda</taxon>
        <taxon>Hexapoda</taxon>
        <taxon>Insecta</taxon>
        <taxon>Pterygota</taxon>
        <taxon>Palaeoptera</taxon>
        <taxon>Odonata</taxon>
        <taxon>Epiprocta</taxon>
        <taxon>Anisoptera</taxon>
        <taxon>Libelluloidea</taxon>
        <taxon>Libellulidae</taxon>
        <taxon>Ladona</taxon>
    </lineage>
</organism>
<proteinExistence type="predicted"/>
<dbReference type="Proteomes" id="UP000792457">
    <property type="component" value="Unassembled WGS sequence"/>
</dbReference>
<dbReference type="AlphaFoldDB" id="A0A8K0NVX7"/>
<comment type="caution">
    <text evidence="3">The sequence shown here is derived from an EMBL/GenBank/DDBJ whole genome shotgun (WGS) entry which is preliminary data.</text>
</comment>
<dbReference type="EMBL" id="KZ308284">
    <property type="protein sequence ID" value="KAG8226505.1"/>
    <property type="molecule type" value="Genomic_DNA"/>
</dbReference>
<feature type="compositionally biased region" description="Gly residues" evidence="1">
    <location>
        <begin position="130"/>
        <end position="145"/>
    </location>
</feature>
<reference evidence="3" key="1">
    <citation type="submission" date="2013-04" db="EMBL/GenBank/DDBJ databases">
        <authorList>
            <person name="Qu J."/>
            <person name="Murali S.C."/>
            <person name="Bandaranaike D."/>
            <person name="Bellair M."/>
            <person name="Blankenburg K."/>
            <person name="Chao H."/>
            <person name="Dinh H."/>
            <person name="Doddapaneni H."/>
            <person name="Downs B."/>
            <person name="Dugan-Rocha S."/>
            <person name="Elkadiri S."/>
            <person name="Gnanaolivu R.D."/>
            <person name="Hernandez B."/>
            <person name="Javaid M."/>
            <person name="Jayaseelan J.C."/>
            <person name="Lee S."/>
            <person name="Li M."/>
            <person name="Ming W."/>
            <person name="Munidasa M."/>
            <person name="Muniz J."/>
            <person name="Nguyen L."/>
            <person name="Ongeri F."/>
            <person name="Osuji N."/>
            <person name="Pu L.-L."/>
            <person name="Puazo M."/>
            <person name="Qu C."/>
            <person name="Quiroz J."/>
            <person name="Raj R."/>
            <person name="Weissenberger G."/>
            <person name="Xin Y."/>
            <person name="Zou X."/>
            <person name="Han Y."/>
            <person name="Richards S."/>
            <person name="Worley K."/>
            <person name="Muzny D."/>
            <person name="Gibbs R."/>
        </authorList>
    </citation>
    <scope>NUCLEOTIDE SEQUENCE</scope>
    <source>
        <strain evidence="3">Sampled in the wild</strain>
    </source>
</reference>
<dbReference type="OrthoDB" id="6730379at2759"/>
<reference evidence="3" key="2">
    <citation type="submission" date="2017-10" db="EMBL/GenBank/DDBJ databases">
        <title>Ladona fulva Genome sequencing and assembly.</title>
        <authorList>
            <person name="Murali S."/>
            <person name="Richards S."/>
            <person name="Bandaranaike D."/>
            <person name="Bellair M."/>
            <person name="Blankenburg K."/>
            <person name="Chao H."/>
            <person name="Dinh H."/>
            <person name="Doddapaneni H."/>
            <person name="Dugan-Rocha S."/>
            <person name="Elkadiri S."/>
            <person name="Gnanaolivu R."/>
            <person name="Hernandez B."/>
            <person name="Skinner E."/>
            <person name="Javaid M."/>
            <person name="Lee S."/>
            <person name="Li M."/>
            <person name="Ming W."/>
            <person name="Munidasa M."/>
            <person name="Muniz J."/>
            <person name="Nguyen L."/>
            <person name="Hughes D."/>
            <person name="Osuji N."/>
            <person name="Pu L.-L."/>
            <person name="Puazo M."/>
            <person name="Qu C."/>
            <person name="Quiroz J."/>
            <person name="Raj R."/>
            <person name="Weissenberger G."/>
            <person name="Xin Y."/>
            <person name="Zou X."/>
            <person name="Han Y."/>
            <person name="Worley K."/>
            <person name="Muzny D."/>
            <person name="Gibbs R."/>
        </authorList>
    </citation>
    <scope>NUCLEOTIDE SEQUENCE</scope>
    <source>
        <strain evidence="3">Sampled in the wild</strain>
    </source>
</reference>
<gene>
    <name evidence="3" type="ORF">J437_LFUL007387</name>
</gene>
<name>A0A8K0NVX7_LADFU</name>
<keyword evidence="4" id="KW-1185">Reference proteome</keyword>
<evidence type="ECO:0000256" key="1">
    <source>
        <dbReference type="SAM" id="MobiDB-lite"/>
    </source>
</evidence>
<evidence type="ECO:0000313" key="4">
    <source>
        <dbReference type="Proteomes" id="UP000792457"/>
    </source>
</evidence>
<feature type="domain" description="C2H2-type" evidence="2">
    <location>
        <begin position="85"/>
        <end position="106"/>
    </location>
</feature>
<evidence type="ECO:0000259" key="2">
    <source>
        <dbReference type="PROSITE" id="PS00028"/>
    </source>
</evidence>
<feature type="region of interest" description="Disordered" evidence="1">
    <location>
        <begin position="120"/>
        <end position="186"/>
    </location>
</feature>
<feature type="compositionally biased region" description="Acidic residues" evidence="1">
    <location>
        <begin position="150"/>
        <end position="160"/>
    </location>
</feature>
<protein>
    <recommendedName>
        <fullName evidence="2">C2H2-type domain-containing protein</fullName>
    </recommendedName>
</protein>